<dbReference type="RefSeq" id="YP_009389522.1">
    <property type="nucleotide sequence ID" value="NC_035210.1"/>
</dbReference>
<evidence type="ECO:0000313" key="5">
    <source>
        <dbReference type="EMBL" id="ASG92655.1"/>
    </source>
</evidence>
<dbReference type="InterPro" id="IPR002006">
    <property type="entry name" value="Hepatitis_core"/>
</dbReference>
<sequence>MRRLILHPSPFGADCQGIFTSFLLLSILTVPWVCTIVYDTRLYMDVNVSRALANVFDLPHDFFPDIEDLVRDAKDALEPYWKQDSIKKHVIIATHFVDLIEDFWQTTQGMSSVANALLALIPGTTTPVPQGYLIDTKEAEEIALTELFNSQEERITSFQPDYPVIARIHTHLRVYTKLNEQALDRARRLLWWHYNCLLWGESNVTNYISRLRTWLSTPERYRGRDAPTIEAITRPIQVAQGSRNQTQGARKTRGLEPRRRKTKTTIVYGRRRSKSRDRGESLSRRAGSPVPRRRGSRERSPSPRQ</sequence>
<dbReference type="GeneID" id="33350091"/>
<dbReference type="Proteomes" id="UP000201735">
    <property type="component" value="Segment"/>
</dbReference>
<keyword evidence="6" id="KW-1185">Reference proteome</keyword>
<organism evidence="4">
    <name type="scientific">Tinamou hepatitis B virus</name>
    <dbReference type="NCBI Taxonomy" id="2018685"/>
    <lineage>
        <taxon>Viruses</taxon>
        <taxon>Riboviria</taxon>
        <taxon>Pararnavirae</taxon>
        <taxon>Artverviricota</taxon>
        <taxon>Revtraviricetes</taxon>
        <taxon>Blubervirales</taxon>
        <taxon>Hepadnaviridae</taxon>
        <taxon>Avihepadnavirus</taxon>
    </lineage>
</organism>
<evidence type="ECO:0000256" key="1">
    <source>
        <dbReference type="ARBA" id="ARBA00022581"/>
    </source>
</evidence>
<evidence type="ECO:0000313" key="6">
    <source>
        <dbReference type="Proteomes" id="UP000201735"/>
    </source>
</evidence>
<dbReference type="KEGG" id="vg:33350091"/>
<keyword evidence="3" id="KW-0812">Transmembrane</keyword>
<feature type="transmembrane region" description="Helical" evidence="3">
    <location>
        <begin position="18"/>
        <end position="38"/>
    </location>
</feature>
<dbReference type="Gene3D" id="1.10.4090.10">
    <property type="entry name" value="Viral capsid, core domain supefamily, Hepatitis B virus"/>
    <property type="match status" value="2"/>
</dbReference>
<dbReference type="SUPFAM" id="SSF47852">
    <property type="entry name" value="Hepatitis B viral capsid (hbcag)"/>
    <property type="match status" value="1"/>
</dbReference>
<reference evidence="4" key="2">
    <citation type="submission" date="2017-04" db="EMBL/GenBank/DDBJ databases">
        <title>New avian hepadnavirus in a palaeognathous bird - elegant-crested tinamou (Eudromia elegans), Germany.</title>
        <authorList>
            <person name="Lei W.J.K."/>
            <person name="Pfankuche V.M."/>
            <person name="Petersen H."/>
            <person name="Frei S."/>
            <person name="Kummrow M."/>
            <person name="Lorenzen S."/>
            <person name="Ludlow M."/>
            <person name="Metzger J."/>
            <person name="Baumgaertner W."/>
            <person name="Osterhaus A."/>
            <person name="van der Vries E."/>
        </authorList>
    </citation>
    <scope>NUCLEOTIDE SEQUENCE</scope>
    <source>
        <strain evidence="4">160014</strain>
        <strain evidence="5">160050</strain>
    </source>
</reference>
<feature type="compositionally biased region" description="Polar residues" evidence="2">
    <location>
        <begin position="239"/>
        <end position="249"/>
    </location>
</feature>
<evidence type="ECO:0000313" key="4">
    <source>
        <dbReference type="EMBL" id="ASG92650.1"/>
    </source>
</evidence>
<keyword evidence="1" id="KW-0945">Host-virus interaction</keyword>
<dbReference type="EMBL" id="KY977506">
    <property type="protein sequence ID" value="ASG92650.1"/>
    <property type="molecule type" value="Genomic_DNA"/>
</dbReference>
<protein>
    <submittedName>
        <fullName evidence="4">Precore/core protein</fullName>
    </submittedName>
</protein>
<dbReference type="OrthoDB" id="6634at10239"/>
<proteinExistence type="predicted"/>
<accession>A0A218NK28</accession>
<keyword evidence="3" id="KW-0472">Membrane</keyword>
<name>A0A218NK28_9HEPA</name>
<dbReference type="EMBL" id="KY977507">
    <property type="protein sequence ID" value="ASG92655.1"/>
    <property type="molecule type" value="Genomic_DNA"/>
</dbReference>
<dbReference type="Pfam" id="PF00906">
    <property type="entry name" value="Hepatitis_core"/>
    <property type="match status" value="1"/>
</dbReference>
<feature type="region of interest" description="Disordered" evidence="2">
    <location>
        <begin position="232"/>
        <end position="305"/>
    </location>
</feature>
<dbReference type="GO" id="GO:0005198">
    <property type="term" value="F:structural molecule activity"/>
    <property type="evidence" value="ECO:0007669"/>
    <property type="project" value="InterPro"/>
</dbReference>
<dbReference type="InterPro" id="IPR036459">
    <property type="entry name" value="Viral_capsid_core_dom_sf_HBV"/>
</dbReference>
<reference evidence="6" key="1">
    <citation type="submission" date="2017-04" db="EMBL/GenBank/DDBJ databases">
        <title>New avian hepadnavirus in a palaeognathous bird - elegant-crested tinamou (Eudromia elegans), Germany.</title>
        <authorList>
            <person name="Jo W.K."/>
            <person name="Pfankuche V.M."/>
            <person name="Petersen H."/>
            <person name="Frei S."/>
            <person name="Kummrow M."/>
            <person name="Lorenzen S."/>
            <person name="Ludlow M."/>
            <person name="Metzger J."/>
            <person name="Baumgaertner W."/>
            <person name="Osterhaus A."/>
            <person name="van der Vries E."/>
        </authorList>
    </citation>
    <scope>NUCLEOTIDE SEQUENCE [LARGE SCALE GENOMIC DNA]</scope>
</reference>
<keyword evidence="3" id="KW-1133">Transmembrane helix</keyword>
<feature type="compositionally biased region" description="Basic residues" evidence="2">
    <location>
        <begin position="258"/>
        <end position="275"/>
    </location>
</feature>
<evidence type="ECO:0000256" key="3">
    <source>
        <dbReference type="SAM" id="Phobius"/>
    </source>
</evidence>
<evidence type="ECO:0000256" key="2">
    <source>
        <dbReference type="SAM" id="MobiDB-lite"/>
    </source>
</evidence>